<gene>
    <name evidence="2" type="ORF">FYK55_26820</name>
</gene>
<dbReference type="Proteomes" id="UP000324479">
    <property type="component" value="Unassembled WGS sequence"/>
</dbReference>
<name>A0A5M6CTI7_9BACT</name>
<keyword evidence="1" id="KW-0732">Signal</keyword>
<comment type="caution">
    <text evidence="2">The sequence shown here is derived from an EMBL/GenBank/DDBJ whole genome shotgun (WGS) entry which is preliminary data.</text>
</comment>
<sequence>MIMRCIRLLFACLFASISLAGEPEGKQGYPLPNWIPGDSPMLPYISKDRLVVSAYSAETSGWAQVKLNAPLPEEYWIDNKIHLTNQSGFVVFQTADAIYAINAHAGQWAHLSFVGKHSEKFEMNHDFVVVSDERGMFVFGRKATEWQGIDRKTGELVNLESTVVNQ</sequence>
<keyword evidence="3" id="KW-1185">Reference proteome</keyword>
<evidence type="ECO:0000313" key="2">
    <source>
        <dbReference type="EMBL" id="KAA5538628.1"/>
    </source>
</evidence>
<accession>A0A5M6CTI7</accession>
<dbReference type="EMBL" id="VWOX01000028">
    <property type="protein sequence ID" value="KAA5538628.1"/>
    <property type="molecule type" value="Genomic_DNA"/>
</dbReference>
<dbReference type="AlphaFoldDB" id="A0A5M6CTI7"/>
<evidence type="ECO:0000256" key="1">
    <source>
        <dbReference type="SAM" id="SignalP"/>
    </source>
</evidence>
<feature type="chain" id="PRO_5024329052" evidence="1">
    <location>
        <begin position="21"/>
        <end position="166"/>
    </location>
</feature>
<protein>
    <submittedName>
        <fullName evidence="2">Uncharacterized protein</fullName>
    </submittedName>
</protein>
<organism evidence="2 3">
    <name type="scientific">Roseiconus nitratireducens</name>
    <dbReference type="NCBI Taxonomy" id="2605748"/>
    <lineage>
        <taxon>Bacteria</taxon>
        <taxon>Pseudomonadati</taxon>
        <taxon>Planctomycetota</taxon>
        <taxon>Planctomycetia</taxon>
        <taxon>Pirellulales</taxon>
        <taxon>Pirellulaceae</taxon>
        <taxon>Roseiconus</taxon>
    </lineage>
</organism>
<feature type="signal peptide" evidence="1">
    <location>
        <begin position="1"/>
        <end position="20"/>
    </location>
</feature>
<evidence type="ECO:0000313" key="3">
    <source>
        <dbReference type="Proteomes" id="UP000324479"/>
    </source>
</evidence>
<proteinExistence type="predicted"/>
<reference evidence="2 3" key="1">
    <citation type="submission" date="2019-08" db="EMBL/GenBank/DDBJ databases">
        <authorList>
            <person name="Dhanesh K."/>
            <person name="Kumar G."/>
            <person name="Sasikala C."/>
            <person name="Venkata Ramana C."/>
        </authorList>
    </citation>
    <scope>NUCLEOTIDE SEQUENCE [LARGE SCALE GENOMIC DNA]</scope>
    <source>
        <strain evidence="2 3">JC645</strain>
    </source>
</reference>
<dbReference type="RefSeq" id="WP_150079728.1">
    <property type="nucleotide sequence ID" value="NZ_VWOX01000028.1"/>
</dbReference>